<evidence type="ECO:0000313" key="3">
    <source>
        <dbReference type="Proteomes" id="UP000807785"/>
    </source>
</evidence>
<sequence length="133" mass="14186">MMDLSALGWKEALFAAVVILALYVGYALLRLTKPKTATLPQVAPVDDAPLRGLQTEMVGVRAQLDALQSGLDLLTCEVEQIKAARAVSPQYNDALSLAQKGMRREDIAETCGISVGEADLVCALARSRQEGAT</sequence>
<keyword evidence="1" id="KW-0812">Transmembrane</keyword>
<dbReference type="InterPro" id="IPR021244">
    <property type="entry name" value="DUF2802"/>
</dbReference>
<comment type="caution">
    <text evidence="2">The sequence shown here is derived from an EMBL/GenBank/DDBJ whole genome shotgun (WGS) entry which is preliminary data.</text>
</comment>
<accession>A0A9D7HUS0</accession>
<gene>
    <name evidence="2" type="ORF">IPH26_13930</name>
</gene>
<keyword evidence="1" id="KW-0472">Membrane</keyword>
<dbReference type="Proteomes" id="UP000807785">
    <property type="component" value="Unassembled WGS sequence"/>
</dbReference>
<evidence type="ECO:0000313" key="2">
    <source>
        <dbReference type="EMBL" id="MBK6973975.1"/>
    </source>
</evidence>
<proteinExistence type="predicted"/>
<reference evidence="2" key="1">
    <citation type="submission" date="2020-10" db="EMBL/GenBank/DDBJ databases">
        <title>Connecting structure to function with the recovery of over 1000 high-quality activated sludge metagenome-assembled genomes encoding full-length rRNA genes using long-read sequencing.</title>
        <authorList>
            <person name="Singleton C.M."/>
            <person name="Petriglieri F."/>
            <person name="Kristensen J.M."/>
            <person name="Kirkegaard R.H."/>
            <person name="Michaelsen T.Y."/>
            <person name="Andersen M.H."/>
            <person name="Karst S.M."/>
            <person name="Dueholm M.S."/>
            <person name="Nielsen P.H."/>
            <person name="Albertsen M."/>
        </authorList>
    </citation>
    <scope>NUCLEOTIDE SEQUENCE</scope>
    <source>
        <strain evidence="2">Bjer_18-Q3-R1-45_BAT3C.347</strain>
    </source>
</reference>
<feature type="transmembrane region" description="Helical" evidence="1">
    <location>
        <begin position="12"/>
        <end position="29"/>
    </location>
</feature>
<organism evidence="2 3">
    <name type="scientific">Candidatus Methylophosphatis roskildensis</name>
    <dbReference type="NCBI Taxonomy" id="2899263"/>
    <lineage>
        <taxon>Bacteria</taxon>
        <taxon>Pseudomonadati</taxon>
        <taxon>Pseudomonadota</taxon>
        <taxon>Betaproteobacteria</taxon>
        <taxon>Nitrosomonadales</taxon>
        <taxon>Sterolibacteriaceae</taxon>
        <taxon>Candidatus Methylophosphatis</taxon>
    </lineage>
</organism>
<keyword evidence="1" id="KW-1133">Transmembrane helix</keyword>
<dbReference type="EMBL" id="JADJEV010000004">
    <property type="protein sequence ID" value="MBK6973975.1"/>
    <property type="molecule type" value="Genomic_DNA"/>
</dbReference>
<protein>
    <submittedName>
        <fullName evidence="2">DUF2802 domain-containing protein</fullName>
    </submittedName>
</protein>
<evidence type="ECO:0000256" key="1">
    <source>
        <dbReference type="SAM" id="Phobius"/>
    </source>
</evidence>
<name>A0A9D7HUS0_9PROT</name>
<dbReference type="AlphaFoldDB" id="A0A9D7HUS0"/>
<dbReference type="Pfam" id="PF10975">
    <property type="entry name" value="DUF2802"/>
    <property type="match status" value="1"/>
</dbReference>